<organism evidence="3 4">
    <name type="scientific">Poecilia latipinna</name>
    <name type="common">sailfin molly</name>
    <dbReference type="NCBI Taxonomy" id="48699"/>
    <lineage>
        <taxon>Eukaryota</taxon>
        <taxon>Metazoa</taxon>
        <taxon>Chordata</taxon>
        <taxon>Craniata</taxon>
        <taxon>Vertebrata</taxon>
        <taxon>Euteleostomi</taxon>
        <taxon>Actinopterygii</taxon>
        <taxon>Neopterygii</taxon>
        <taxon>Teleostei</taxon>
        <taxon>Neoteleostei</taxon>
        <taxon>Acanthomorphata</taxon>
        <taxon>Ovalentaria</taxon>
        <taxon>Atherinomorphae</taxon>
        <taxon>Cyprinodontiformes</taxon>
        <taxon>Poeciliidae</taxon>
        <taxon>Poeciliinae</taxon>
        <taxon>Poecilia</taxon>
    </lineage>
</organism>
<dbReference type="Proteomes" id="UP000261500">
    <property type="component" value="Unplaced"/>
</dbReference>
<dbReference type="GO" id="GO:0005739">
    <property type="term" value="C:mitochondrion"/>
    <property type="evidence" value="ECO:0007669"/>
    <property type="project" value="TreeGrafter"/>
</dbReference>
<dbReference type="InterPro" id="IPR045297">
    <property type="entry name" value="Complex1_LYR_LYRM4"/>
</dbReference>
<reference evidence="3" key="2">
    <citation type="submission" date="2025-09" db="UniProtKB">
        <authorList>
            <consortium name="Ensembl"/>
        </authorList>
    </citation>
    <scope>IDENTIFICATION</scope>
</reference>
<dbReference type="GeneTree" id="ENSGT00940000168147"/>
<protein>
    <recommendedName>
        <fullName evidence="2">Complex 1 LYR protein domain-containing protein</fullName>
    </recommendedName>
</protein>
<evidence type="ECO:0000313" key="4">
    <source>
        <dbReference type="Proteomes" id="UP000261500"/>
    </source>
</evidence>
<dbReference type="GO" id="GO:1990221">
    <property type="term" value="C:L-cysteine desulfurase complex"/>
    <property type="evidence" value="ECO:0007669"/>
    <property type="project" value="TreeGrafter"/>
</dbReference>
<dbReference type="CDD" id="cd20264">
    <property type="entry name" value="Complex1_LYR_LYRM4"/>
    <property type="match status" value="1"/>
</dbReference>
<dbReference type="InterPro" id="IPR008011">
    <property type="entry name" value="Complex1_LYR_dom"/>
</dbReference>
<accession>A0A3B3U409</accession>
<keyword evidence="4" id="KW-1185">Reference proteome</keyword>
<dbReference type="PANTHER" id="PTHR13166">
    <property type="entry name" value="PROTEIN C6ORF149"/>
    <property type="match status" value="1"/>
</dbReference>
<evidence type="ECO:0000256" key="1">
    <source>
        <dbReference type="ARBA" id="ARBA00009508"/>
    </source>
</evidence>
<feature type="domain" description="Complex 1 LYR protein" evidence="2">
    <location>
        <begin position="8"/>
        <end position="63"/>
    </location>
</feature>
<evidence type="ECO:0000259" key="2">
    <source>
        <dbReference type="Pfam" id="PF05347"/>
    </source>
</evidence>
<dbReference type="Pfam" id="PF05347">
    <property type="entry name" value="Complex1_LYR"/>
    <property type="match status" value="1"/>
</dbReference>
<sequence>MAASTRSQVISLYKMMLKESSRFPSYNYRTYALRRVRDAFRANREVEDPKAVERLMDEGEQMLALIQRQVKIKNEFQSETDRLSCWQGIMGNKTMKRRGMLLY</sequence>
<name>A0A3B3U409_9TELE</name>
<dbReference type="AlphaFoldDB" id="A0A3B3U409"/>
<dbReference type="STRING" id="48699.ENSPLAP00000008175"/>
<evidence type="ECO:0000313" key="3">
    <source>
        <dbReference type="Ensembl" id="ENSPLAP00000008175.1"/>
    </source>
</evidence>
<dbReference type="PANTHER" id="PTHR13166:SF7">
    <property type="entry name" value="LYR MOTIF-CONTAINING PROTEIN 4"/>
    <property type="match status" value="1"/>
</dbReference>
<proteinExistence type="inferred from homology"/>
<reference evidence="3" key="1">
    <citation type="submission" date="2025-08" db="UniProtKB">
        <authorList>
            <consortium name="Ensembl"/>
        </authorList>
    </citation>
    <scope>IDENTIFICATION</scope>
</reference>
<dbReference type="GO" id="GO:0016226">
    <property type="term" value="P:iron-sulfur cluster assembly"/>
    <property type="evidence" value="ECO:0007669"/>
    <property type="project" value="InterPro"/>
</dbReference>
<comment type="similarity">
    <text evidence="1">Belongs to the complex I LYR family.</text>
</comment>
<dbReference type="Ensembl" id="ENSPLAT00000003327.1">
    <property type="protein sequence ID" value="ENSPLAP00000008175.1"/>
    <property type="gene ID" value="ENSPLAG00000010669.1"/>
</dbReference>
<dbReference type="InterPro" id="IPR051522">
    <property type="entry name" value="ISC_assembly_LYR"/>
</dbReference>